<accession>A0AAD5Q6E6</accession>
<dbReference type="PANTHER" id="PTHR32440">
    <property type="entry name" value="PHOSPHATASE DCR2-RELATED-RELATED"/>
    <property type="match status" value="1"/>
</dbReference>
<dbReference type="Gene3D" id="3.80.10.10">
    <property type="entry name" value="Ribonuclease Inhibitor"/>
    <property type="match status" value="1"/>
</dbReference>
<dbReference type="EMBL" id="JAKCXM010000554">
    <property type="protein sequence ID" value="KAJ0392911.1"/>
    <property type="molecule type" value="Genomic_DNA"/>
</dbReference>
<dbReference type="GO" id="GO:0005737">
    <property type="term" value="C:cytoplasm"/>
    <property type="evidence" value="ECO:0007669"/>
    <property type="project" value="TreeGrafter"/>
</dbReference>
<dbReference type="Proteomes" id="UP001209570">
    <property type="component" value="Unassembled WGS sequence"/>
</dbReference>
<dbReference type="PANTHER" id="PTHR32440:SF0">
    <property type="entry name" value="PHOSPHATASE DCR2-RELATED"/>
    <property type="match status" value="1"/>
</dbReference>
<keyword evidence="3" id="KW-1185">Reference proteome</keyword>
<comment type="caution">
    <text evidence="2">The sequence shown here is derived from an EMBL/GenBank/DDBJ whole genome shotgun (WGS) entry which is preliminary data.</text>
</comment>
<dbReference type="InterPro" id="IPR032675">
    <property type="entry name" value="LRR_dom_sf"/>
</dbReference>
<dbReference type="SUPFAM" id="SSF56300">
    <property type="entry name" value="Metallo-dependent phosphatases"/>
    <property type="match status" value="1"/>
</dbReference>
<evidence type="ECO:0000313" key="2">
    <source>
        <dbReference type="EMBL" id="KAJ0392911.1"/>
    </source>
</evidence>
<dbReference type="AlphaFoldDB" id="A0AAD5Q6E6"/>
<dbReference type="SUPFAM" id="SSF52058">
    <property type="entry name" value="L domain-like"/>
    <property type="match status" value="1"/>
</dbReference>
<dbReference type="Gene3D" id="3.60.21.10">
    <property type="match status" value="1"/>
</dbReference>
<name>A0AAD5Q6E6_PYTIN</name>
<dbReference type="Pfam" id="PF00149">
    <property type="entry name" value="Metallophos"/>
    <property type="match status" value="1"/>
</dbReference>
<protein>
    <recommendedName>
        <fullName evidence="1">Calcineurin-like phosphoesterase domain-containing protein</fullName>
    </recommendedName>
</protein>
<evidence type="ECO:0000313" key="3">
    <source>
        <dbReference type="Proteomes" id="UP001209570"/>
    </source>
</evidence>
<feature type="domain" description="Calcineurin-like phosphoesterase" evidence="1">
    <location>
        <begin position="371"/>
        <end position="472"/>
    </location>
</feature>
<dbReference type="InterPro" id="IPR029052">
    <property type="entry name" value="Metallo-depent_PP-like"/>
</dbReference>
<organism evidence="2 3">
    <name type="scientific">Pythium insidiosum</name>
    <name type="common">Pythiosis disease agent</name>
    <dbReference type="NCBI Taxonomy" id="114742"/>
    <lineage>
        <taxon>Eukaryota</taxon>
        <taxon>Sar</taxon>
        <taxon>Stramenopiles</taxon>
        <taxon>Oomycota</taxon>
        <taxon>Peronosporomycetes</taxon>
        <taxon>Pythiales</taxon>
        <taxon>Pythiaceae</taxon>
        <taxon>Pythium</taxon>
    </lineage>
</organism>
<dbReference type="GO" id="GO:0016788">
    <property type="term" value="F:hydrolase activity, acting on ester bonds"/>
    <property type="evidence" value="ECO:0007669"/>
    <property type="project" value="TreeGrafter"/>
</dbReference>
<dbReference type="InterPro" id="IPR004843">
    <property type="entry name" value="Calcineurin-like_PHP"/>
</dbReference>
<evidence type="ECO:0000259" key="1">
    <source>
        <dbReference type="Pfam" id="PF00149"/>
    </source>
</evidence>
<reference evidence="2" key="1">
    <citation type="submission" date="2021-12" db="EMBL/GenBank/DDBJ databases">
        <title>Prjna785345.</title>
        <authorList>
            <person name="Rujirawat T."/>
            <person name="Krajaejun T."/>
        </authorList>
    </citation>
    <scope>NUCLEOTIDE SEQUENCE</scope>
    <source>
        <strain evidence="2">Pi057C3</strain>
    </source>
</reference>
<proteinExistence type="predicted"/>
<sequence length="646" mass="71604">MPEAIRRFPNLLGIDVYNSTIAEWRANAVIDASIHQRMLYVALVRINATAFPDGLRQRLPKMLLDIEIAVSNLTELPMDLDVWWPPMTTFYVEHSRLTAFPDALLRLPVDDLSLMGNLIETIDALEDAPLYFTFLALSGNPIRSLPSTVSHDLSIAFLMMDNTLVDAMPSWVADVVQEEATFSGTPFCATMEKNGTPPVEVTGSVTCIPSVYGVSGQPNVVVCAAMASAEDALPTRNYVIDLAVTTERNYNNDELTASWTTHPVNLKAETKPSNRGVFLSTSPASTFIADLVVHRVDTSFENPDPRGAEFLPGGFKLVAYQNLCSATIGRASFLFVREAPFHPPQFSIPTPSSRPPLQASLGTSPAPTLSFKVLQLADLHFTGNKLALCKNPPPGVILCNEMTMSKFVNELLDIEKPDFVVFTGDNVETFVSFLRKPAMDAVTEGVEARKIPYAMVFGNHDDENGFSREEIVQIAVNKPHSYTQRGPRDVPGVGNYELGVQAPVDGPWGPRGTDVFRMYFLDSHGYPDKSRFPHVSTKYDWVKPRQIQFYRQLSMRHAETNNTVPAVMFFHIPIVEYAANAQSRMSGAKNEGVAASERLENKFELGAPFNATSIEANDQLELHAIVLQWHCVHRVRTADSAFRQLH</sequence>
<gene>
    <name evidence="2" type="ORF">P43SY_005482</name>
</gene>